<sequence length="174" mass="19186">MTTWKLDNAHSAIEFKVKHMMISTVKGFFQDFNISMSGDPEDISTASIRISIASSSINTKSEQRDEHLRSEDFFNSASFPEITFDSTGITKVKDDEYEVTGNLTVKDITKPATFHVEYGGQATDPWGNQKVGFAFNGAINREAFGLTWNATIETGGVMVGADVKIQGDLQFILS</sequence>
<dbReference type="InterPro" id="IPR036761">
    <property type="entry name" value="TTHA0802/YceI-like_sf"/>
</dbReference>
<dbReference type="SUPFAM" id="SSF101874">
    <property type="entry name" value="YceI-like"/>
    <property type="match status" value="1"/>
</dbReference>
<evidence type="ECO:0000313" key="3">
    <source>
        <dbReference type="Proteomes" id="UP001221558"/>
    </source>
</evidence>
<keyword evidence="3" id="KW-1185">Reference proteome</keyword>
<gene>
    <name evidence="2" type="ORF">PQ465_13865</name>
</gene>
<evidence type="ECO:0000313" key="2">
    <source>
        <dbReference type="EMBL" id="WDF67388.1"/>
    </source>
</evidence>
<dbReference type="InterPro" id="IPR007372">
    <property type="entry name" value="Lipid/polyisoprenoid-bd_YceI"/>
</dbReference>
<dbReference type="RefSeq" id="WP_274266117.1">
    <property type="nucleotide sequence ID" value="NZ_CP117880.1"/>
</dbReference>
<dbReference type="EMBL" id="CP117880">
    <property type="protein sequence ID" value="WDF67388.1"/>
    <property type="molecule type" value="Genomic_DNA"/>
</dbReference>
<feature type="domain" description="Lipid/polyisoprenoid-binding YceI-like" evidence="1">
    <location>
        <begin position="3"/>
        <end position="172"/>
    </location>
</feature>
<organism evidence="2 3">
    <name type="scientific">Sphingobacterium oryzagri</name>
    <dbReference type="NCBI Taxonomy" id="3025669"/>
    <lineage>
        <taxon>Bacteria</taxon>
        <taxon>Pseudomonadati</taxon>
        <taxon>Bacteroidota</taxon>
        <taxon>Sphingobacteriia</taxon>
        <taxon>Sphingobacteriales</taxon>
        <taxon>Sphingobacteriaceae</taxon>
        <taxon>Sphingobacterium</taxon>
    </lineage>
</organism>
<dbReference type="SMART" id="SM00867">
    <property type="entry name" value="YceI"/>
    <property type="match status" value="1"/>
</dbReference>
<reference evidence="2 3" key="1">
    <citation type="submission" date="2023-02" db="EMBL/GenBank/DDBJ databases">
        <title>Genome sequence of Sphingobacterium sp. KACC 22765.</title>
        <authorList>
            <person name="Kim S."/>
            <person name="Heo J."/>
            <person name="Kwon S.-W."/>
        </authorList>
    </citation>
    <scope>NUCLEOTIDE SEQUENCE [LARGE SCALE GENOMIC DNA]</scope>
    <source>
        <strain evidence="2 3">KACC 22765</strain>
    </source>
</reference>
<dbReference type="PANTHER" id="PTHR34406">
    <property type="entry name" value="PROTEIN YCEI"/>
    <property type="match status" value="1"/>
</dbReference>
<protein>
    <submittedName>
        <fullName evidence="2">YceI family protein</fullName>
    </submittedName>
</protein>
<dbReference type="Gene3D" id="2.40.128.110">
    <property type="entry name" value="Lipid/polyisoprenoid-binding, YceI-like"/>
    <property type="match status" value="1"/>
</dbReference>
<dbReference type="PANTHER" id="PTHR34406:SF1">
    <property type="entry name" value="PROTEIN YCEI"/>
    <property type="match status" value="1"/>
</dbReference>
<name>A0ABY7WDW4_9SPHI</name>
<proteinExistence type="predicted"/>
<evidence type="ECO:0000259" key="1">
    <source>
        <dbReference type="SMART" id="SM00867"/>
    </source>
</evidence>
<dbReference type="Pfam" id="PF04264">
    <property type="entry name" value="YceI"/>
    <property type="match status" value="1"/>
</dbReference>
<accession>A0ABY7WDW4</accession>
<dbReference type="Proteomes" id="UP001221558">
    <property type="component" value="Chromosome"/>
</dbReference>